<evidence type="ECO:0000313" key="3">
    <source>
        <dbReference type="Proteomes" id="UP000504609"/>
    </source>
</evidence>
<feature type="transmembrane region" description="Helical" evidence="1">
    <location>
        <begin position="510"/>
        <end position="532"/>
    </location>
</feature>
<accession>A0A6J1HBL7</accession>
<feature type="signal peptide" evidence="2">
    <location>
        <begin position="1"/>
        <end position="20"/>
    </location>
</feature>
<name>A0A6J1HBL7_CUCMO</name>
<evidence type="ECO:0000256" key="2">
    <source>
        <dbReference type="SAM" id="SignalP"/>
    </source>
</evidence>
<dbReference type="GeneID" id="111462529"/>
<reference evidence="4" key="1">
    <citation type="submission" date="2025-08" db="UniProtKB">
        <authorList>
            <consortium name="RefSeq"/>
        </authorList>
    </citation>
    <scope>IDENTIFICATION</scope>
    <source>
        <tissue evidence="4">Young leaves</tissue>
    </source>
</reference>
<gene>
    <name evidence="4" type="primary">LOC111462529</name>
</gene>
<dbReference type="PANTHER" id="PTHR31170:SF20">
    <property type="entry name" value="DUF247 DOMAIN PROTEIN"/>
    <property type="match status" value="1"/>
</dbReference>
<protein>
    <submittedName>
        <fullName evidence="4">UPF0481 protein At3g47200-like isoform X2</fullName>
    </submittedName>
</protein>
<sequence length="533" mass="61189">MSMLGSLLVIWGLVKEGILGKPVNTDPSKSAYVYPTMVVAVIWAFSLVNYDVKKAVRSAPVRPIAKPLQSSSKSKLKYSLQHYQTFPASVKLHLFWFNCMDHREEFLYGDPVWFRLVYNIETNQFKMELCGRPNTNENNSLAEIENETGTFDPVVLSINRILQQAVSSGSSDGTIYKVPEPLRSIKPEAYTPTVISIGPLHSGRKDLTANSLKPMYLQNFLNLTKLPTNTIVETVKTWEKRARYCYAESIEMNRDEFVELLVFDGCFVVMHLIGYSFFELRASDMSNLWKFWYELFCDLILLENQLPFFLLQSLYDLCASSQPLLKGVQVNHFVDLLRLHFTHTRSDETSFQHTFWPPNATKLHECGVIFKMGKGIAFKDQGGCLQLPQINIYDDFEKRVRNLIAYEQCHIGSELRNEVSNFAVFMQCLVQTDQDVKLLIEGGIIHNNFGSINEVTQLFNNLGKHICPGINSYNFDCKRMKDYCKRPRHRWISLLRRNYFSTPWLCASSIAAILLLALTLIQTIVAIVDLLFK</sequence>
<dbReference type="RefSeq" id="XP_022961896.1">
    <property type="nucleotide sequence ID" value="XM_023106128.1"/>
</dbReference>
<feature type="chain" id="PRO_5026992435" evidence="2">
    <location>
        <begin position="21"/>
        <end position="533"/>
    </location>
</feature>
<evidence type="ECO:0000256" key="1">
    <source>
        <dbReference type="SAM" id="Phobius"/>
    </source>
</evidence>
<keyword evidence="1" id="KW-1133">Transmembrane helix</keyword>
<keyword evidence="3" id="KW-1185">Reference proteome</keyword>
<keyword evidence="2" id="KW-0732">Signal</keyword>
<organism evidence="3 4">
    <name type="scientific">Cucurbita moschata</name>
    <name type="common">Winter crookneck squash</name>
    <name type="synonym">Cucurbita pepo var. moschata</name>
    <dbReference type="NCBI Taxonomy" id="3662"/>
    <lineage>
        <taxon>Eukaryota</taxon>
        <taxon>Viridiplantae</taxon>
        <taxon>Streptophyta</taxon>
        <taxon>Embryophyta</taxon>
        <taxon>Tracheophyta</taxon>
        <taxon>Spermatophyta</taxon>
        <taxon>Magnoliopsida</taxon>
        <taxon>eudicotyledons</taxon>
        <taxon>Gunneridae</taxon>
        <taxon>Pentapetalae</taxon>
        <taxon>rosids</taxon>
        <taxon>fabids</taxon>
        <taxon>Cucurbitales</taxon>
        <taxon>Cucurbitaceae</taxon>
        <taxon>Cucurbiteae</taxon>
        <taxon>Cucurbita</taxon>
    </lineage>
</organism>
<feature type="transmembrane region" description="Helical" evidence="1">
    <location>
        <begin position="30"/>
        <end position="50"/>
    </location>
</feature>
<keyword evidence="1" id="KW-0472">Membrane</keyword>
<dbReference type="PANTHER" id="PTHR31170">
    <property type="entry name" value="BNAC04G53230D PROTEIN"/>
    <property type="match status" value="1"/>
</dbReference>
<evidence type="ECO:0000313" key="4">
    <source>
        <dbReference type="RefSeq" id="XP_022961896.1"/>
    </source>
</evidence>
<dbReference type="Pfam" id="PF03140">
    <property type="entry name" value="DUF247"/>
    <property type="match status" value="1"/>
</dbReference>
<dbReference type="AlphaFoldDB" id="A0A6J1HBL7"/>
<proteinExistence type="predicted"/>
<dbReference type="InterPro" id="IPR004158">
    <property type="entry name" value="DUF247_pln"/>
</dbReference>
<keyword evidence="1" id="KW-0812">Transmembrane</keyword>
<dbReference type="Proteomes" id="UP000504609">
    <property type="component" value="Unplaced"/>
</dbReference>